<evidence type="ECO:0000313" key="10">
    <source>
        <dbReference type="EMBL" id="KAF4449913.1"/>
    </source>
</evidence>
<evidence type="ECO:0000256" key="4">
    <source>
        <dbReference type="ARBA" id="ARBA00022692"/>
    </source>
</evidence>
<dbReference type="OrthoDB" id="6612291at2759"/>
<comment type="similarity">
    <text evidence="2 7">Belongs to the major facilitator superfamily. Sugar transporter (TC 2.A.1.1) family.</text>
</comment>
<dbReference type="PANTHER" id="PTHR48022:SF11">
    <property type="entry name" value="MONOSACCHARIDE TRANSPORTER (HXT8), PUTATIVE (AFU_ORTHOLOGUE AFUA_2G08120)-RELATED"/>
    <property type="match status" value="1"/>
</dbReference>
<dbReference type="InterPro" id="IPR050360">
    <property type="entry name" value="MFS_Sugar_Transporters"/>
</dbReference>
<feature type="transmembrane region" description="Helical" evidence="8">
    <location>
        <begin position="291"/>
        <end position="313"/>
    </location>
</feature>
<dbReference type="InterPro" id="IPR005828">
    <property type="entry name" value="MFS_sugar_transport-like"/>
</dbReference>
<name>A0A8H4NY61_9HYPO</name>
<feature type="transmembrane region" description="Helical" evidence="8">
    <location>
        <begin position="107"/>
        <end position="124"/>
    </location>
</feature>
<evidence type="ECO:0000313" key="11">
    <source>
        <dbReference type="Proteomes" id="UP000554235"/>
    </source>
</evidence>
<dbReference type="GO" id="GO:0005351">
    <property type="term" value="F:carbohydrate:proton symporter activity"/>
    <property type="evidence" value="ECO:0007669"/>
    <property type="project" value="TreeGrafter"/>
</dbReference>
<comment type="caution">
    <text evidence="10">The sequence shown here is derived from an EMBL/GenBank/DDBJ whole genome shotgun (WGS) entry which is preliminary data.</text>
</comment>
<accession>A0A8H4NY61</accession>
<evidence type="ECO:0000256" key="5">
    <source>
        <dbReference type="ARBA" id="ARBA00022989"/>
    </source>
</evidence>
<dbReference type="InterPro" id="IPR003663">
    <property type="entry name" value="Sugar/inositol_transpt"/>
</dbReference>
<feature type="transmembrane region" description="Helical" evidence="8">
    <location>
        <begin position="136"/>
        <end position="160"/>
    </location>
</feature>
<evidence type="ECO:0000256" key="2">
    <source>
        <dbReference type="ARBA" id="ARBA00010992"/>
    </source>
</evidence>
<dbReference type="PRINTS" id="PR00171">
    <property type="entry name" value="SUGRTRNSPORT"/>
</dbReference>
<feature type="transmembrane region" description="Helical" evidence="8">
    <location>
        <begin position="45"/>
        <end position="69"/>
    </location>
</feature>
<evidence type="ECO:0000256" key="3">
    <source>
        <dbReference type="ARBA" id="ARBA00022448"/>
    </source>
</evidence>
<dbReference type="NCBIfam" id="TIGR00879">
    <property type="entry name" value="SP"/>
    <property type="match status" value="1"/>
</dbReference>
<feature type="transmembrane region" description="Helical" evidence="8">
    <location>
        <begin position="421"/>
        <end position="440"/>
    </location>
</feature>
<feature type="transmembrane region" description="Helical" evidence="8">
    <location>
        <begin position="322"/>
        <end position="344"/>
    </location>
</feature>
<feature type="transmembrane region" description="Helical" evidence="8">
    <location>
        <begin position="172"/>
        <end position="190"/>
    </location>
</feature>
<proteinExistence type="inferred from homology"/>
<feature type="transmembrane region" description="Helical" evidence="8">
    <location>
        <begin position="356"/>
        <end position="379"/>
    </location>
</feature>
<dbReference type="PROSITE" id="PS00217">
    <property type="entry name" value="SUGAR_TRANSPORT_2"/>
    <property type="match status" value="1"/>
</dbReference>
<organism evidence="10 11">
    <name type="scientific">Fusarium albosuccineum</name>
    <dbReference type="NCBI Taxonomy" id="1237068"/>
    <lineage>
        <taxon>Eukaryota</taxon>
        <taxon>Fungi</taxon>
        <taxon>Dikarya</taxon>
        <taxon>Ascomycota</taxon>
        <taxon>Pezizomycotina</taxon>
        <taxon>Sordariomycetes</taxon>
        <taxon>Hypocreomycetidae</taxon>
        <taxon>Hypocreales</taxon>
        <taxon>Nectriaceae</taxon>
        <taxon>Fusarium</taxon>
        <taxon>Fusarium decemcellulare species complex</taxon>
    </lineage>
</organism>
<evidence type="ECO:0000256" key="8">
    <source>
        <dbReference type="SAM" id="Phobius"/>
    </source>
</evidence>
<feature type="domain" description="Major facilitator superfamily (MFS) profile" evidence="9">
    <location>
        <begin position="9"/>
        <end position="444"/>
    </location>
</feature>
<protein>
    <submittedName>
        <fullName evidence="10">MFS monosaccharide transporter</fullName>
    </submittedName>
</protein>
<dbReference type="Gene3D" id="1.20.1250.20">
    <property type="entry name" value="MFS general substrate transporter like domains"/>
    <property type="match status" value="1"/>
</dbReference>
<evidence type="ECO:0000256" key="7">
    <source>
        <dbReference type="RuleBase" id="RU003346"/>
    </source>
</evidence>
<dbReference type="SUPFAM" id="SSF103473">
    <property type="entry name" value="MFS general substrate transporter"/>
    <property type="match status" value="1"/>
</dbReference>
<dbReference type="PROSITE" id="PS50850">
    <property type="entry name" value="MFS"/>
    <property type="match status" value="1"/>
</dbReference>
<dbReference type="EMBL" id="JAADYS010003171">
    <property type="protein sequence ID" value="KAF4449913.1"/>
    <property type="molecule type" value="Genomic_DNA"/>
</dbReference>
<evidence type="ECO:0000259" key="9">
    <source>
        <dbReference type="PROSITE" id="PS50850"/>
    </source>
</evidence>
<dbReference type="GO" id="GO:0016020">
    <property type="term" value="C:membrane"/>
    <property type="evidence" value="ECO:0007669"/>
    <property type="project" value="UniProtKB-SubCell"/>
</dbReference>
<dbReference type="Proteomes" id="UP000554235">
    <property type="component" value="Unassembled WGS sequence"/>
</dbReference>
<dbReference type="FunFam" id="1.20.1250.20:FF:000134">
    <property type="entry name" value="MFS sugar transporter protein"/>
    <property type="match status" value="1"/>
</dbReference>
<dbReference type="InterPro" id="IPR005829">
    <property type="entry name" value="Sugar_transporter_CS"/>
</dbReference>
<comment type="subcellular location">
    <subcellularLocation>
        <location evidence="1">Membrane</location>
        <topology evidence="1">Multi-pass membrane protein</topology>
    </subcellularLocation>
</comment>
<gene>
    <name evidence="10" type="ORF">FALBO_16569</name>
</gene>
<keyword evidence="3 7" id="KW-0813">Transport</keyword>
<evidence type="ECO:0000256" key="1">
    <source>
        <dbReference type="ARBA" id="ARBA00004141"/>
    </source>
</evidence>
<feature type="transmembrane region" description="Helical" evidence="8">
    <location>
        <begin position="81"/>
        <end position="101"/>
    </location>
</feature>
<keyword evidence="11" id="KW-1185">Reference proteome</keyword>
<evidence type="ECO:0000256" key="6">
    <source>
        <dbReference type="ARBA" id="ARBA00023136"/>
    </source>
</evidence>
<dbReference type="PANTHER" id="PTHR48022">
    <property type="entry name" value="PLASTIDIC GLUCOSE TRANSPORTER 4"/>
    <property type="match status" value="1"/>
</dbReference>
<dbReference type="InterPro" id="IPR036259">
    <property type="entry name" value="MFS_trans_sf"/>
</dbReference>
<dbReference type="Pfam" id="PF00083">
    <property type="entry name" value="Sugar_tr"/>
    <property type="match status" value="1"/>
</dbReference>
<keyword evidence="5 8" id="KW-1133">Transmembrane helix</keyword>
<sequence length="496" mass="54554">MKDWYTFCIALFACLGTFLYGFDTGIATTTIAHESWKNYMVNPSNAIVGSVVATYIAGEAVGSIMQILIADKLGRIRFMQLQCIIVTIGCAIQTAAVHVGMFLAGRILAGIAVGALSGTVPVYLSEISPPKVRGLIGGLNGVGLAMGTMTSNWVGFAGGFAPYGQVQWRVPLALQIPCGIILFIGLATFMPNSPRQLIQRGKIDQARREFTKIRSDLHSHEVHEEFGLMKAQIEFESQREIPTLKDIWKLYRRRVLVSVSVQILTSLTGVNVVQYYQTSLYKSLGIGPKTILALAAVWGTCAFLSTTISIIFLPDKWGRRKMLLAGLAWVVVIEIYCSVMQRSFQHTDNKIGKGFAILGIYLFVVGYYSLINPVTWIYGAEVLPMSIRSRIMGVAAAAHYIVNVAVTQAGPSAFANIGENYYYVFVACCTTFFVIVYFFYPETKQKTLEEIAAAFGDRVVEVEEIQMAQEAFAIEAKAGYLAEHHEGNKGLRSSTK</sequence>
<dbReference type="InterPro" id="IPR020846">
    <property type="entry name" value="MFS_dom"/>
</dbReference>
<feature type="transmembrane region" description="Helical" evidence="8">
    <location>
        <begin position="391"/>
        <end position="409"/>
    </location>
</feature>
<dbReference type="AlphaFoldDB" id="A0A8H4NY61"/>
<keyword evidence="6 8" id="KW-0472">Membrane</keyword>
<reference evidence="10 11" key="1">
    <citation type="submission" date="2020-01" db="EMBL/GenBank/DDBJ databases">
        <title>Identification and distribution of gene clusters putatively required for synthesis of sphingolipid metabolism inhibitors in phylogenetically diverse species of the filamentous fungus Fusarium.</title>
        <authorList>
            <person name="Kim H.-S."/>
            <person name="Busman M."/>
            <person name="Brown D.W."/>
            <person name="Divon H."/>
            <person name="Uhlig S."/>
            <person name="Proctor R.H."/>
        </authorList>
    </citation>
    <scope>NUCLEOTIDE SEQUENCE [LARGE SCALE GENOMIC DNA]</scope>
    <source>
        <strain evidence="10 11">NRRL 20459</strain>
    </source>
</reference>
<keyword evidence="4 8" id="KW-0812">Transmembrane</keyword>
<feature type="transmembrane region" description="Helical" evidence="8">
    <location>
        <begin position="255"/>
        <end position="276"/>
    </location>
</feature>